<dbReference type="CDD" id="cd05782">
    <property type="entry name" value="DNA_polB_like1_exo"/>
    <property type="match status" value="1"/>
</dbReference>
<comment type="caution">
    <text evidence="2">The sequence shown here is derived from an EMBL/GenBank/DDBJ whole genome shotgun (WGS) entry which is preliminary data.</text>
</comment>
<dbReference type="InterPro" id="IPR019288">
    <property type="entry name" value="3'-5'_exonuclease_PolB-like"/>
</dbReference>
<sequence>MLEQYDLHNILIIDIETVPQYSSHDQLPENLQKLWELKTQYQRKDEPADTYYERAGIWAEFGKIVCISAAIFTAGKSTGLRVKSFASHDEKELLTKFCNLLFSQPANLILCAHNGKEFDFPYICRRLLINGMPFPPQLQIAGKKPWEIIHLDTMELWKFGDHKHYTSLSLLAAIFDIPTPKDDIDGSDVGRVYWQDNQLERICAYCQKDVIATAQLLRRYRGEELITDDCITIVGSNG</sequence>
<feature type="domain" description="Predicted 3'-5' exonuclease PolB-like" evidence="1">
    <location>
        <begin position="60"/>
        <end position="219"/>
    </location>
</feature>
<dbReference type="RefSeq" id="WP_109607057.1">
    <property type="nucleotide sequence ID" value="NZ_QGHA01000002.1"/>
</dbReference>
<dbReference type="SUPFAM" id="SSF53098">
    <property type="entry name" value="Ribonuclease H-like"/>
    <property type="match status" value="1"/>
</dbReference>
<keyword evidence="3" id="KW-1185">Reference proteome</keyword>
<proteinExistence type="predicted"/>
<accession>A0A316HFE5</accession>
<dbReference type="Proteomes" id="UP000245678">
    <property type="component" value="Unassembled WGS sequence"/>
</dbReference>
<dbReference type="Gene3D" id="3.30.420.10">
    <property type="entry name" value="Ribonuclease H-like superfamily/Ribonuclease H"/>
    <property type="match status" value="1"/>
</dbReference>
<dbReference type="InterPro" id="IPR036397">
    <property type="entry name" value="RNaseH_sf"/>
</dbReference>
<dbReference type="GO" id="GO:0003676">
    <property type="term" value="F:nucleic acid binding"/>
    <property type="evidence" value="ECO:0007669"/>
    <property type="project" value="InterPro"/>
</dbReference>
<dbReference type="Pfam" id="PF10108">
    <property type="entry name" value="DNA_pol_B_exo2"/>
    <property type="match status" value="1"/>
</dbReference>
<protein>
    <recommendedName>
        <fullName evidence="1">Predicted 3'-5' exonuclease PolB-like domain-containing protein</fullName>
    </recommendedName>
</protein>
<evidence type="ECO:0000259" key="1">
    <source>
        <dbReference type="Pfam" id="PF10108"/>
    </source>
</evidence>
<evidence type="ECO:0000313" key="3">
    <source>
        <dbReference type="Proteomes" id="UP000245678"/>
    </source>
</evidence>
<gene>
    <name evidence="2" type="ORF">LX99_01223</name>
</gene>
<dbReference type="InterPro" id="IPR012337">
    <property type="entry name" value="RNaseH-like_sf"/>
</dbReference>
<dbReference type="AlphaFoldDB" id="A0A316HFE5"/>
<reference evidence="2 3" key="1">
    <citation type="submission" date="2018-05" db="EMBL/GenBank/DDBJ databases">
        <title>Genomic Encyclopedia of Archaeal and Bacterial Type Strains, Phase II (KMG-II): from individual species to whole genera.</title>
        <authorList>
            <person name="Goeker M."/>
        </authorList>
    </citation>
    <scope>NUCLEOTIDE SEQUENCE [LARGE SCALE GENOMIC DNA]</scope>
    <source>
        <strain evidence="2 3">DSM 19975</strain>
    </source>
</reference>
<dbReference type="EMBL" id="QGHA01000002">
    <property type="protein sequence ID" value="PWK78771.1"/>
    <property type="molecule type" value="Genomic_DNA"/>
</dbReference>
<evidence type="ECO:0000313" key="2">
    <source>
        <dbReference type="EMBL" id="PWK78771.1"/>
    </source>
</evidence>
<organism evidence="2 3">
    <name type="scientific">Mucilaginibacter oryzae</name>
    <dbReference type="NCBI Taxonomy" id="468058"/>
    <lineage>
        <taxon>Bacteria</taxon>
        <taxon>Pseudomonadati</taxon>
        <taxon>Bacteroidota</taxon>
        <taxon>Sphingobacteriia</taxon>
        <taxon>Sphingobacteriales</taxon>
        <taxon>Sphingobacteriaceae</taxon>
        <taxon>Mucilaginibacter</taxon>
    </lineage>
</organism>
<name>A0A316HFE5_9SPHI</name>